<name>A0A419V6X6_9BACL</name>
<keyword evidence="8 10" id="KW-0808">Transferase</keyword>
<feature type="domain" description="Aspartate/ornithine carbamoyltransferase Asp/Orn-binding" evidence="11">
    <location>
        <begin position="162"/>
        <end position="316"/>
    </location>
</feature>
<comment type="catalytic activity">
    <reaction evidence="9 10">
        <text>carbamoyl phosphate + L-ornithine = L-citrulline + phosphate + H(+)</text>
        <dbReference type="Rhea" id="RHEA:19513"/>
        <dbReference type="ChEBI" id="CHEBI:15378"/>
        <dbReference type="ChEBI" id="CHEBI:43474"/>
        <dbReference type="ChEBI" id="CHEBI:46911"/>
        <dbReference type="ChEBI" id="CHEBI:57743"/>
        <dbReference type="ChEBI" id="CHEBI:58228"/>
        <dbReference type="EC" id="2.1.3.3"/>
    </reaction>
</comment>
<dbReference type="SUPFAM" id="SSF53671">
    <property type="entry name" value="Aspartate/ornithine carbamoyltransferase"/>
    <property type="match status" value="1"/>
</dbReference>
<accession>A0A419V6X6</accession>
<sequence length="319" mass="35202">MNTEAAASIAATLKNKDLLTLFDFSSDEIKYLLERAETMKTEQKQGKLSTALAGKSLGMIFENASTRTRVSFEVGMTQLGGHALFLSPRDLQIGRGESLRDTAKVLSRYVDAIMIRTNSHEKVEELAEYADIPIINALTDLYHPCQALADLLTVKEHKGTWDGLKACFIGDGNNVAHSWIIACTKLGMDASLAVPKGYEPDAEVWRKIEELALEMGTKVTCTNDPAEAAFKADVVYTDVWTSMGSEAEQDKRLNDFKGFQINEELMSHAADDYIFLHCLPAHRGEEVSAEVIDGSHSVIYDEAENRLHAQKAVLEAVIS</sequence>
<evidence type="ECO:0000256" key="1">
    <source>
        <dbReference type="ARBA" id="ARBA00003822"/>
    </source>
</evidence>
<dbReference type="InterPro" id="IPR006131">
    <property type="entry name" value="Asp_carbamoyltransf_Asp/Orn-bd"/>
</dbReference>
<evidence type="ECO:0000256" key="3">
    <source>
        <dbReference type="ARBA" id="ARBA00004975"/>
    </source>
</evidence>
<evidence type="ECO:0000313" key="13">
    <source>
        <dbReference type="EMBL" id="RKD75601.1"/>
    </source>
</evidence>
<comment type="pathway">
    <text evidence="3">Amino-acid biosynthesis; L-arginine biosynthesis; L-arginine from L-ornithine and carbamoyl phosphate: step 1/3.</text>
</comment>
<evidence type="ECO:0000256" key="2">
    <source>
        <dbReference type="ARBA" id="ARBA00004496"/>
    </source>
</evidence>
<dbReference type="GO" id="GO:0004585">
    <property type="term" value="F:ornithine carbamoyltransferase activity"/>
    <property type="evidence" value="ECO:0007669"/>
    <property type="project" value="UniProtKB-UniRule"/>
</dbReference>
<dbReference type="NCBIfam" id="TIGR00658">
    <property type="entry name" value="orni_carb_tr"/>
    <property type="match status" value="1"/>
</dbReference>
<comment type="caution">
    <text evidence="13">The sequence shown here is derived from an EMBL/GenBank/DDBJ whole genome shotgun (WGS) entry which is preliminary data.</text>
</comment>
<feature type="binding site" evidence="10">
    <location>
        <position position="238"/>
    </location>
    <ligand>
        <name>L-ornithine</name>
        <dbReference type="ChEBI" id="CHEBI:46911"/>
    </ligand>
</feature>
<dbReference type="NCBIfam" id="NF001986">
    <property type="entry name" value="PRK00779.1"/>
    <property type="match status" value="1"/>
</dbReference>
<evidence type="ECO:0000256" key="8">
    <source>
        <dbReference type="ARBA" id="ARBA00022679"/>
    </source>
</evidence>
<evidence type="ECO:0000256" key="4">
    <source>
        <dbReference type="ARBA" id="ARBA00007805"/>
    </source>
</evidence>
<dbReference type="EC" id="2.1.3.3" evidence="5 10"/>
<dbReference type="InterPro" id="IPR024904">
    <property type="entry name" value="OTCase_ArgI"/>
</dbReference>
<keyword evidence="14" id="KW-1185">Reference proteome</keyword>
<dbReference type="Pfam" id="PF00185">
    <property type="entry name" value="OTCace"/>
    <property type="match status" value="1"/>
</dbReference>
<feature type="binding site" evidence="10">
    <location>
        <position position="92"/>
    </location>
    <ligand>
        <name>carbamoyl phosphate</name>
        <dbReference type="ChEBI" id="CHEBI:58228"/>
    </ligand>
</feature>
<evidence type="ECO:0000256" key="7">
    <source>
        <dbReference type="ARBA" id="ARBA00022490"/>
    </source>
</evidence>
<dbReference type="GO" id="GO:0042450">
    <property type="term" value="P:L-arginine biosynthetic process via ornithine"/>
    <property type="evidence" value="ECO:0007669"/>
    <property type="project" value="UniProtKB-UniRule"/>
</dbReference>
<feature type="binding site" evidence="10">
    <location>
        <begin position="65"/>
        <end position="68"/>
    </location>
    <ligand>
        <name>carbamoyl phosphate</name>
        <dbReference type="ChEBI" id="CHEBI:58228"/>
    </ligand>
</feature>
<evidence type="ECO:0000256" key="10">
    <source>
        <dbReference type="HAMAP-Rule" id="MF_01109"/>
    </source>
</evidence>
<comment type="subcellular location">
    <subcellularLocation>
        <location evidence="2 10">Cytoplasm</location>
    </subcellularLocation>
</comment>
<feature type="binding site" evidence="10">
    <location>
        <position position="174"/>
    </location>
    <ligand>
        <name>L-ornithine</name>
        <dbReference type="ChEBI" id="CHEBI:46911"/>
    </ligand>
</feature>
<evidence type="ECO:0000259" key="12">
    <source>
        <dbReference type="Pfam" id="PF02729"/>
    </source>
</evidence>
<dbReference type="GO" id="GO:0019240">
    <property type="term" value="P:citrulline biosynthetic process"/>
    <property type="evidence" value="ECO:0007669"/>
    <property type="project" value="TreeGrafter"/>
</dbReference>
<proteinExistence type="inferred from homology"/>
<dbReference type="InterPro" id="IPR006130">
    <property type="entry name" value="Asp/Orn_carbamoylTrfase"/>
</dbReference>
<dbReference type="GO" id="GO:0005737">
    <property type="term" value="C:cytoplasm"/>
    <property type="evidence" value="ECO:0007669"/>
    <property type="project" value="UniProtKB-SubCell"/>
</dbReference>
<gene>
    <name evidence="13" type="ORF">ATL39_1302</name>
</gene>
<dbReference type="InterPro" id="IPR006132">
    <property type="entry name" value="Asp/Orn_carbamoyltranf_P-bd"/>
</dbReference>
<feature type="binding site" evidence="10">
    <location>
        <position position="306"/>
    </location>
    <ligand>
        <name>carbamoyl phosphate</name>
        <dbReference type="ChEBI" id="CHEBI:58228"/>
    </ligand>
</feature>
<dbReference type="FunFam" id="3.40.50.1370:FF:000008">
    <property type="entry name" value="Ornithine carbamoyltransferase"/>
    <property type="match status" value="1"/>
</dbReference>
<dbReference type="Proteomes" id="UP000285120">
    <property type="component" value="Unassembled WGS sequence"/>
</dbReference>
<dbReference type="PRINTS" id="PR00100">
    <property type="entry name" value="AOTCASE"/>
</dbReference>
<dbReference type="OrthoDB" id="9802587at2"/>
<evidence type="ECO:0000259" key="11">
    <source>
        <dbReference type="Pfam" id="PF00185"/>
    </source>
</evidence>
<dbReference type="InterPro" id="IPR036901">
    <property type="entry name" value="Asp/Orn_carbamoylTrfase_sf"/>
</dbReference>
<dbReference type="EMBL" id="RAPK01000007">
    <property type="protein sequence ID" value="RKD75601.1"/>
    <property type="molecule type" value="Genomic_DNA"/>
</dbReference>
<dbReference type="PANTHER" id="PTHR45753:SF3">
    <property type="entry name" value="ORNITHINE TRANSCARBAMYLASE, MITOCHONDRIAL"/>
    <property type="match status" value="1"/>
</dbReference>
<organism evidence="13 14">
    <name type="scientific">Sinobaca qinghaiensis</name>
    <dbReference type="NCBI Taxonomy" id="342944"/>
    <lineage>
        <taxon>Bacteria</taxon>
        <taxon>Bacillati</taxon>
        <taxon>Bacillota</taxon>
        <taxon>Bacilli</taxon>
        <taxon>Bacillales</taxon>
        <taxon>Sporolactobacillaceae</taxon>
        <taxon>Sinobaca</taxon>
    </lineage>
</organism>
<reference evidence="13 14" key="1">
    <citation type="submission" date="2018-09" db="EMBL/GenBank/DDBJ databases">
        <title>Genomic Encyclopedia of Archaeal and Bacterial Type Strains, Phase II (KMG-II): from individual species to whole genera.</title>
        <authorList>
            <person name="Goeker M."/>
        </authorList>
    </citation>
    <scope>NUCLEOTIDE SEQUENCE [LARGE SCALE GENOMIC DNA]</scope>
    <source>
        <strain evidence="13 14">DSM 17008</strain>
    </source>
</reference>
<feature type="binding site" evidence="10">
    <location>
        <begin position="278"/>
        <end position="279"/>
    </location>
    <ligand>
        <name>carbamoyl phosphate</name>
        <dbReference type="ChEBI" id="CHEBI:58228"/>
    </ligand>
</feature>
<comment type="function">
    <text evidence="1">Reversibly catalyzes the transfer of the carbamoyl group from carbamoyl phosphate (CP) to the N(epsilon) atom of ornithine (ORN) to produce L-citrulline.</text>
</comment>
<feature type="binding site" evidence="10">
    <location>
        <begin position="242"/>
        <end position="243"/>
    </location>
    <ligand>
        <name>L-ornithine</name>
        <dbReference type="ChEBI" id="CHEBI:46911"/>
    </ligand>
</feature>
<feature type="domain" description="Aspartate/ornithine carbamoyltransferase carbamoyl-P binding" evidence="12">
    <location>
        <begin position="16"/>
        <end position="156"/>
    </location>
</feature>
<comment type="similarity">
    <text evidence="4 10">Belongs to the aspartate/ornithine carbamoyltransferase superfamily. OTCase family.</text>
</comment>
<evidence type="ECO:0000256" key="6">
    <source>
        <dbReference type="ARBA" id="ARBA00016634"/>
    </source>
</evidence>
<protein>
    <recommendedName>
        <fullName evidence="6 10">Ornithine carbamoyltransferase</fullName>
        <shortName evidence="10">OTCase</shortName>
        <ecNumber evidence="5 10">2.1.3.3</ecNumber>
    </recommendedName>
</protein>
<evidence type="ECO:0000256" key="9">
    <source>
        <dbReference type="ARBA" id="ARBA00048772"/>
    </source>
</evidence>
<dbReference type="FunFam" id="3.40.50.1370:FF:000016">
    <property type="entry name" value="Ornithine carbamoyltransferase"/>
    <property type="match status" value="1"/>
</dbReference>
<dbReference type="Pfam" id="PF02729">
    <property type="entry name" value="OTCace_N"/>
    <property type="match status" value="1"/>
</dbReference>
<dbReference type="GO" id="GO:0016597">
    <property type="term" value="F:amino acid binding"/>
    <property type="evidence" value="ECO:0007669"/>
    <property type="project" value="InterPro"/>
</dbReference>
<feature type="binding site" evidence="10">
    <location>
        <position position="116"/>
    </location>
    <ligand>
        <name>carbamoyl phosphate</name>
        <dbReference type="ChEBI" id="CHEBI:58228"/>
    </ligand>
</feature>
<dbReference type="Gene3D" id="3.40.50.1370">
    <property type="entry name" value="Aspartate/ornithine carbamoyltransferase"/>
    <property type="match status" value="2"/>
</dbReference>
<dbReference type="PRINTS" id="PR00102">
    <property type="entry name" value="OTCASE"/>
</dbReference>
<feature type="binding site" evidence="10">
    <location>
        <begin position="143"/>
        <end position="146"/>
    </location>
    <ligand>
        <name>carbamoyl phosphate</name>
        <dbReference type="ChEBI" id="CHEBI:58228"/>
    </ligand>
</feature>
<dbReference type="RefSeq" id="WP_120192468.1">
    <property type="nucleotide sequence ID" value="NZ_RAPK01000007.1"/>
</dbReference>
<evidence type="ECO:0000256" key="5">
    <source>
        <dbReference type="ARBA" id="ARBA00013007"/>
    </source>
</evidence>
<dbReference type="PANTHER" id="PTHR45753">
    <property type="entry name" value="ORNITHINE CARBAMOYLTRANSFERASE, MITOCHONDRIAL"/>
    <property type="match status" value="1"/>
</dbReference>
<dbReference type="HAMAP" id="MF_01109">
    <property type="entry name" value="OTCase"/>
    <property type="match status" value="1"/>
</dbReference>
<dbReference type="InterPro" id="IPR002292">
    <property type="entry name" value="Orn/put_carbamltrans"/>
</dbReference>
<dbReference type="AlphaFoldDB" id="A0A419V6X6"/>
<keyword evidence="7 10" id="KW-0963">Cytoplasm</keyword>
<evidence type="ECO:0000313" key="14">
    <source>
        <dbReference type="Proteomes" id="UP000285120"/>
    </source>
</evidence>